<keyword evidence="3" id="KW-1185">Reference proteome</keyword>
<sequence length="149" mass="15715">MTDTRVQPTGAEALAGDMSFLLARASALSNAAGNAALAPVGLKVRSYSVLELAAGEVRISQREIADFLRLDPSQVVALVDDLQVAGMVVREPDARDRRANVVVATPLGQQTLVQARRAVRDAELSSHAQLTSAERATLAVLLQKAAFPA</sequence>
<reference evidence="2 3" key="1">
    <citation type="submission" date="2015-02" db="EMBL/GenBank/DDBJ databases">
        <title>Draft genome sequences of ten Microbacterium spp. with emphasis on heavy metal contaminated environments.</title>
        <authorList>
            <person name="Corretto E."/>
        </authorList>
    </citation>
    <scope>NUCLEOTIDE SEQUENCE [LARGE SCALE GENOMIC DNA]</scope>
    <source>
        <strain evidence="2 3">SA35</strain>
    </source>
</reference>
<evidence type="ECO:0000259" key="1">
    <source>
        <dbReference type="PROSITE" id="PS50995"/>
    </source>
</evidence>
<feature type="domain" description="HTH marR-type" evidence="1">
    <location>
        <begin position="15"/>
        <end position="147"/>
    </location>
</feature>
<dbReference type="InterPro" id="IPR039422">
    <property type="entry name" value="MarR/SlyA-like"/>
</dbReference>
<dbReference type="RefSeq" id="WP_045257719.1">
    <property type="nucleotide sequence ID" value="NZ_JYJB01000009.1"/>
</dbReference>
<dbReference type="AlphaFoldDB" id="A0A0M2HKP5"/>
<evidence type="ECO:0000313" key="3">
    <source>
        <dbReference type="Proteomes" id="UP000033900"/>
    </source>
</evidence>
<proteinExistence type="predicted"/>
<dbReference type="PRINTS" id="PR00598">
    <property type="entry name" value="HTHMARR"/>
</dbReference>
<dbReference type="GO" id="GO:0003677">
    <property type="term" value="F:DNA binding"/>
    <property type="evidence" value="ECO:0007669"/>
    <property type="project" value="UniProtKB-KW"/>
</dbReference>
<dbReference type="PANTHER" id="PTHR33164">
    <property type="entry name" value="TRANSCRIPTIONAL REGULATOR, MARR FAMILY"/>
    <property type="match status" value="1"/>
</dbReference>
<dbReference type="InterPro" id="IPR036390">
    <property type="entry name" value="WH_DNA-bd_sf"/>
</dbReference>
<dbReference type="InterPro" id="IPR000835">
    <property type="entry name" value="HTH_MarR-typ"/>
</dbReference>
<organism evidence="2 3">
    <name type="scientific">Microbacterium hydrocarbonoxydans</name>
    <dbReference type="NCBI Taxonomy" id="273678"/>
    <lineage>
        <taxon>Bacteria</taxon>
        <taxon>Bacillati</taxon>
        <taxon>Actinomycetota</taxon>
        <taxon>Actinomycetes</taxon>
        <taxon>Micrococcales</taxon>
        <taxon>Microbacteriaceae</taxon>
        <taxon>Microbacterium</taxon>
    </lineage>
</organism>
<dbReference type="STRING" id="273678.RS84_02103"/>
<keyword evidence="2" id="KW-0238">DNA-binding</keyword>
<dbReference type="Gene3D" id="1.10.10.10">
    <property type="entry name" value="Winged helix-like DNA-binding domain superfamily/Winged helix DNA-binding domain"/>
    <property type="match status" value="1"/>
</dbReference>
<name>A0A0M2HKP5_9MICO</name>
<dbReference type="PANTHER" id="PTHR33164:SF99">
    <property type="entry name" value="MARR FAMILY REGULATORY PROTEIN"/>
    <property type="match status" value="1"/>
</dbReference>
<gene>
    <name evidence="2" type="ORF">RS84_02103</name>
</gene>
<dbReference type="GO" id="GO:0003700">
    <property type="term" value="F:DNA-binding transcription factor activity"/>
    <property type="evidence" value="ECO:0007669"/>
    <property type="project" value="InterPro"/>
</dbReference>
<dbReference type="PATRIC" id="fig|273678.4.peg.2107"/>
<dbReference type="SMART" id="SM00347">
    <property type="entry name" value="HTH_MARR"/>
    <property type="match status" value="1"/>
</dbReference>
<accession>A0A0M2HKP5</accession>
<protein>
    <submittedName>
        <fullName evidence="2">DNA-binding transcriptional repressor MarR</fullName>
    </submittedName>
</protein>
<dbReference type="PROSITE" id="PS50995">
    <property type="entry name" value="HTH_MARR_2"/>
    <property type="match status" value="1"/>
</dbReference>
<dbReference type="InterPro" id="IPR036388">
    <property type="entry name" value="WH-like_DNA-bd_sf"/>
</dbReference>
<dbReference type="Proteomes" id="UP000033900">
    <property type="component" value="Unassembled WGS sequence"/>
</dbReference>
<dbReference type="Pfam" id="PF12802">
    <property type="entry name" value="MarR_2"/>
    <property type="match status" value="1"/>
</dbReference>
<evidence type="ECO:0000313" key="2">
    <source>
        <dbReference type="EMBL" id="KJL47312.1"/>
    </source>
</evidence>
<dbReference type="OrthoDB" id="8635520at2"/>
<dbReference type="SUPFAM" id="SSF46785">
    <property type="entry name" value="Winged helix' DNA-binding domain"/>
    <property type="match status" value="1"/>
</dbReference>
<dbReference type="EMBL" id="JYJB01000009">
    <property type="protein sequence ID" value="KJL47312.1"/>
    <property type="molecule type" value="Genomic_DNA"/>
</dbReference>
<dbReference type="GO" id="GO:0006950">
    <property type="term" value="P:response to stress"/>
    <property type="evidence" value="ECO:0007669"/>
    <property type="project" value="TreeGrafter"/>
</dbReference>
<comment type="caution">
    <text evidence="2">The sequence shown here is derived from an EMBL/GenBank/DDBJ whole genome shotgun (WGS) entry which is preliminary data.</text>
</comment>